<feature type="region of interest" description="Disordered" evidence="1">
    <location>
        <begin position="116"/>
        <end position="173"/>
    </location>
</feature>
<name>A0ABV0KIW1_9CYAN</name>
<evidence type="ECO:0000313" key="3">
    <source>
        <dbReference type="Proteomes" id="UP001476950"/>
    </source>
</evidence>
<dbReference type="EMBL" id="JAMPLM010000008">
    <property type="protein sequence ID" value="MEP1059105.1"/>
    <property type="molecule type" value="Genomic_DNA"/>
</dbReference>
<proteinExistence type="predicted"/>
<feature type="region of interest" description="Disordered" evidence="1">
    <location>
        <begin position="234"/>
        <end position="253"/>
    </location>
</feature>
<accession>A0ABV0KIW1</accession>
<reference evidence="2 3" key="1">
    <citation type="submission" date="2022-04" db="EMBL/GenBank/DDBJ databases">
        <title>Positive selection, recombination, and allopatry shape intraspecific diversity of widespread and dominant cyanobacteria.</title>
        <authorList>
            <person name="Wei J."/>
            <person name="Shu W."/>
            <person name="Hu C."/>
        </authorList>
    </citation>
    <scope>NUCLEOTIDE SEQUENCE [LARGE SCALE GENOMIC DNA]</scope>
    <source>
        <strain evidence="2 3">AS-A4</strain>
    </source>
</reference>
<evidence type="ECO:0000313" key="2">
    <source>
        <dbReference type="EMBL" id="MEP1059105.1"/>
    </source>
</evidence>
<feature type="compositionally biased region" description="Polar residues" evidence="1">
    <location>
        <begin position="160"/>
        <end position="173"/>
    </location>
</feature>
<keyword evidence="3" id="KW-1185">Reference proteome</keyword>
<dbReference type="RefSeq" id="WP_190450150.1">
    <property type="nucleotide sequence ID" value="NZ_JAMPLM010000008.1"/>
</dbReference>
<comment type="caution">
    <text evidence="2">The sequence shown here is derived from an EMBL/GenBank/DDBJ whole genome shotgun (WGS) entry which is preliminary data.</text>
</comment>
<protein>
    <submittedName>
        <fullName evidence="2">Uncharacterized protein</fullName>
    </submittedName>
</protein>
<feature type="compositionally biased region" description="Low complexity" evidence="1">
    <location>
        <begin position="139"/>
        <end position="159"/>
    </location>
</feature>
<organism evidence="2 3">
    <name type="scientific">Stenomitos frigidus AS-A4</name>
    <dbReference type="NCBI Taxonomy" id="2933935"/>
    <lineage>
        <taxon>Bacteria</taxon>
        <taxon>Bacillati</taxon>
        <taxon>Cyanobacteriota</taxon>
        <taxon>Cyanophyceae</taxon>
        <taxon>Leptolyngbyales</taxon>
        <taxon>Leptolyngbyaceae</taxon>
        <taxon>Stenomitos</taxon>
    </lineage>
</organism>
<gene>
    <name evidence="2" type="ORF">NDI38_11715</name>
</gene>
<dbReference type="Proteomes" id="UP001476950">
    <property type="component" value="Unassembled WGS sequence"/>
</dbReference>
<evidence type="ECO:0000256" key="1">
    <source>
        <dbReference type="SAM" id="MobiDB-lite"/>
    </source>
</evidence>
<sequence>MATSTSYLQTLAKDEAIAFVASLQKVKDHLSQELQWMNEQAQQKTTQIQGIETLLSEASALGLVTPETDSIPEVTPESVVELASAIELAAAESGSDASSDEPEPVAAAIAALPAKKTAIKQRGSQQKAKPAKTPPGPKPSATTQTTTAKKPSKPATPSAGKTNQRGKTSNLQRFLKSQWSDKALTESVGDILSNASAPLSTDEVMAELYDGLSKEDYNRAKNSLANILSVGRSKGTWKSTGRGRYAGNAVATG</sequence>